<comment type="caution">
    <text evidence="2">The sequence shown here is derived from an EMBL/GenBank/DDBJ whole genome shotgun (WGS) entry which is preliminary data.</text>
</comment>
<protein>
    <submittedName>
        <fullName evidence="2">Uncharacterized protein</fullName>
    </submittedName>
</protein>
<evidence type="ECO:0000313" key="3">
    <source>
        <dbReference type="Proteomes" id="UP001209878"/>
    </source>
</evidence>
<keyword evidence="1" id="KW-0472">Membrane</keyword>
<name>A0AAD9UEE2_RIDPI</name>
<keyword evidence="1" id="KW-1133">Transmembrane helix</keyword>
<proteinExistence type="predicted"/>
<sequence length="443" mass="48803">MKKSSVKLLAVIEAVAVVIAITVAVVVVVLSVGKDDVDEPSVKSDHVTEKHFDFPSPKTWWAKRISSDLYTAGRLTDRQIKYAADAGFGSIIALINFTDSYDIGPDRVLTTTASRDVAEKVTGITFELLTQTKPQVYTVETVDRASMISLIYMSNTTGLSARDIYRRGALLGYHFAVKTKYVSLITSVTGVPLMADPPRPDVSLPDWNHGYWLIKPVYKNWYVAGQIQANYASNLASMGVGVVVNCRQHATSQEEVALLNVEDNTGTYVGTGRQSTERLLATRIDPARRNEYISPHSTVNYEQENSLEYGDDIGYNATLEKHDMESKNLTYYQTPPRDQKHGMKGVYTKSSIEASLSTWLAAGKAASVCVHSQSGYRAGKHSTNITFTDVLVELIVALVSAARQHGLDSAWAVERASQLGYPFDKEQGQPIVKLFKALLPPKK</sequence>
<keyword evidence="3" id="KW-1185">Reference proteome</keyword>
<dbReference type="Gene3D" id="3.90.190.10">
    <property type="entry name" value="Protein tyrosine phosphatase superfamily"/>
    <property type="match status" value="1"/>
</dbReference>
<evidence type="ECO:0000313" key="2">
    <source>
        <dbReference type="EMBL" id="KAK2186377.1"/>
    </source>
</evidence>
<dbReference type="Proteomes" id="UP001209878">
    <property type="component" value="Unassembled WGS sequence"/>
</dbReference>
<evidence type="ECO:0000256" key="1">
    <source>
        <dbReference type="SAM" id="Phobius"/>
    </source>
</evidence>
<organism evidence="2 3">
    <name type="scientific">Ridgeia piscesae</name>
    <name type="common">Tubeworm</name>
    <dbReference type="NCBI Taxonomy" id="27915"/>
    <lineage>
        <taxon>Eukaryota</taxon>
        <taxon>Metazoa</taxon>
        <taxon>Spiralia</taxon>
        <taxon>Lophotrochozoa</taxon>
        <taxon>Annelida</taxon>
        <taxon>Polychaeta</taxon>
        <taxon>Sedentaria</taxon>
        <taxon>Canalipalpata</taxon>
        <taxon>Sabellida</taxon>
        <taxon>Siboglinidae</taxon>
        <taxon>Ridgeia</taxon>
    </lineage>
</organism>
<reference evidence="2" key="1">
    <citation type="journal article" date="2023" name="Mol. Biol. Evol.">
        <title>Third-Generation Sequencing Reveals the Adaptive Role of the Epigenome in Three Deep-Sea Polychaetes.</title>
        <authorList>
            <person name="Perez M."/>
            <person name="Aroh O."/>
            <person name="Sun Y."/>
            <person name="Lan Y."/>
            <person name="Juniper S.K."/>
            <person name="Young C.R."/>
            <person name="Angers B."/>
            <person name="Qian P.Y."/>
        </authorList>
    </citation>
    <scope>NUCLEOTIDE SEQUENCE</scope>
    <source>
        <strain evidence="2">R07B-5</strain>
    </source>
</reference>
<dbReference type="EMBL" id="JAODUO010000202">
    <property type="protein sequence ID" value="KAK2186377.1"/>
    <property type="molecule type" value="Genomic_DNA"/>
</dbReference>
<dbReference type="InterPro" id="IPR029021">
    <property type="entry name" value="Prot-tyrosine_phosphatase-like"/>
</dbReference>
<keyword evidence="1" id="KW-0812">Transmembrane</keyword>
<gene>
    <name evidence="2" type="ORF">NP493_202g00004</name>
</gene>
<accession>A0AAD9UEE2</accession>
<dbReference type="AlphaFoldDB" id="A0AAD9UEE2"/>
<feature type="transmembrane region" description="Helical" evidence="1">
    <location>
        <begin position="12"/>
        <end position="33"/>
    </location>
</feature>